<reference evidence="3 4" key="1">
    <citation type="submission" date="2006-07" db="EMBL/GenBank/DDBJ databases">
        <title>Annotation of the draft genome assembly of Chlorobium ferroxidans DSM 13031.</title>
        <authorList>
            <consortium name="US DOE Joint Genome Institute (JGI-ORNL)"/>
            <person name="Larimer F."/>
            <person name="Land M."/>
            <person name="Hauser L."/>
        </authorList>
    </citation>
    <scope>NUCLEOTIDE SEQUENCE [LARGE SCALE GENOMIC DNA]</scope>
    <source>
        <strain evidence="3 4">DSM 13031</strain>
    </source>
</reference>
<sequence length="285" mass="31406">METGTIQTMKKKFCWRAFISLGLFIALLMMLVSGVILYISPPGRVANWTDWRMIGLTKRGWQNQHTIFGFAFVLLSLFHLFFINWKAFLCYLKLKSSEGFTRPAELVAITVIALIFAIGTHVDMAPFSEIIKFGDAITNSWERREKQAPVPHAELMTIIQLAGQPGLGGDPDLLVNKLQKAGVNVTSKNQTLADIATMNGKSAEEVYAVVAPAETGNHTLQGGGLGKKTLQEIADEAGVSVTSLQLALRQKGIEAKPDSPLKSISENNNIEMNELRKTLETMISR</sequence>
<accession>Q0YPE8</accession>
<dbReference type="AlphaFoldDB" id="Q0YPE8"/>
<keyword evidence="1" id="KW-1133">Transmembrane helix</keyword>
<protein>
    <recommendedName>
        <fullName evidence="2">Flavinylation-associated cytochrome domain-containing protein</fullName>
    </recommendedName>
</protein>
<proteinExistence type="predicted"/>
<comment type="caution">
    <text evidence="3">The sequence shown here is derived from an EMBL/GenBank/DDBJ whole genome shotgun (WGS) entry which is preliminary data.</text>
</comment>
<feature type="transmembrane region" description="Helical" evidence="1">
    <location>
        <begin position="104"/>
        <end position="122"/>
    </location>
</feature>
<reference evidence="3 4" key="2">
    <citation type="submission" date="2006-07" db="EMBL/GenBank/DDBJ databases">
        <title>Sequencing of the draft genome and assembly of Chlorobium ferroxidans DSM 13031.</title>
        <authorList>
            <consortium name="US DOE Joint Genome Institute (JGI-PGF)"/>
            <person name="Copeland A."/>
            <person name="Lucas S."/>
            <person name="Lapidus A."/>
            <person name="Barry K."/>
            <person name="Glavina del Rio T."/>
            <person name="Dalin E."/>
            <person name="Tice H."/>
            <person name="Bruce D."/>
            <person name="Pitluck S."/>
            <person name="Richardson P."/>
        </authorList>
    </citation>
    <scope>NUCLEOTIDE SEQUENCE [LARGE SCALE GENOMIC DNA]</scope>
    <source>
        <strain evidence="3 4">DSM 13031</strain>
    </source>
</reference>
<evidence type="ECO:0000313" key="4">
    <source>
        <dbReference type="Proteomes" id="UP000004162"/>
    </source>
</evidence>
<name>Q0YPE8_9CHLB</name>
<dbReference type="Proteomes" id="UP000004162">
    <property type="component" value="Unassembled WGS sequence"/>
</dbReference>
<gene>
    <name evidence="3" type="ORF">CferDRAFT_0300</name>
</gene>
<dbReference type="Pfam" id="PF14358">
    <property type="entry name" value="DUF4405"/>
    <property type="match status" value="1"/>
</dbReference>
<dbReference type="InterPro" id="IPR025517">
    <property type="entry name" value="DUF4405"/>
</dbReference>
<evidence type="ECO:0000256" key="1">
    <source>
        <dbReference type="SAM" id="Phobius"/>
    </source>
</evidence>
<keyword evidence="1" id="KW-0812">Transmembrane</keyword>
<keyword evidence="4" id="KW-1185">Reference proteome</keyword>
<feature type="transmembrane region" description="Helical" evidence="1">
    <location>
        <begin position="67"/>
        <end position="92"/>
    </location>
</feature>
<feature type="domain" description="Flavinylation-associated cytochrome" evidence="2">
    <location>
        <begin position="18"/>
        <end position="85"/>
    </location>
</feature>
<evidence type="ECO:0000313" key="3">
    <source>
        <dbReference type="EMBL" id="EAT58181.1"/>
    </source>
</evidence>
<feature type="transmembrane region" description="Helical" evidence="1">
    <location>
        <begin position="17"/>
        <end position="39"/>
    </location>
</feature>
<keyword evidence="1" id="KW-0472">Membrane</keyword>
<dbReference type="EMBL" id="AASE01000028">
    <property type="protein sequence ID" value="EAT58181.1"/>
    <property type="molecule type" value="Genomic_DNA"/>
</dbReference>
<organism evidence="3 4">
    <name type="scientific">Chlorobium ferrooxidans DSM 13031</name>
    <dbReference type="NCBI Taxonomy" id="377431"/>
    <lineage>
        <taxon>Bacteria</taxon>
        <taxon>Pseudomonadati</taxon>
        <taxon>Chlorobiota</taxon>
        <taxon>Chlorobiia</taxon>
        <taxon>Chlorobiales</taxon>
        <taxon>Chlorobiaceae</taxon>
        <taxon>Chlorobium/Pelodictyon group</taxon>
        <taxon>Chlorobium</taxon>
    </lineage>
</organism>
<evidence type="ECO:0000259" key="2">
    <source>
        <dbReference type="Pfam" id="PF14358"/>
    </source>
</evidence>